<keyword evidence="3" id="KW-1185">Reference proteome</keyword>
<evidence type="ECO:0000313" key="2">
    <source>
        <dbReference type="EMBL" id="PBK83202.1"/>
    </source>
</evidence>
<dbReference type="STRING" id="47427.A0A2H3CVI4"/>
<sequence length="563" mass="62985">MVNPGEFHGKRKEFLLAEQDGYAQAMKEDRAMEQLADIMCRFLNKLERVDDAAPDIEQPVPDESALSAEEYQYSKMHKLLAKDSGKENPFTVLLHRLAGLSISKPRKPQAFALWVKANAAQVQEAWDQELKKKDIPAGRQAVKLNVFKGKLFKKESDEVQQQWAAMAEEEHDDVMKEYSGKIESPVSKEPTDVQRIIQPFIEMLMEVTGCVVTCIVAGPQPADRGHLHVVSSLNIPIIESTWFLCSENFSKNATGMSIVTKYPDFGEYQPPSSAVHSNPLNELKGDSNPSTLMSRGAGASSGDQSCQDNTGREKTSHSISGSDEPNAGPSKKHKKRVDAECPCPKKQVKTNSNKPTREALKINKRNKRTSPNSKTVSRQSDKSQSGNSKARAKTVLVTALRLPDKAPKWAVEALGTFQQEGVLPQFSQLVNLWVQFKIQEQFAGSSKFGTLQHPQAIHNWIAQGHASTFHLQAVPKGVDPVKEFEDKFWAWWASLQPEGHPRDDILLETDEDGQPSRVFEGDWESMQLAGVNGWSSVIPTLCFWSWRIKEMKTERYRAMAATE</sequence>
<dbReference type="Proteomes" id="UP000217790">
    <property type="component" value="Unassembled WGS sequence"/>
</dbReference>
<feature type="compositionally biased region" description="Polar residues" evidence="1">
    <location>
        <begin position="270"/>
        <end position="280"/>
    </location>
</feature>
<dbReference type="OrthoDB" id="3033067at2759"/>
<protein>
    <submittedName>
        <fullName evidence="2">Uncharacterized protein</fullName>
    </submittedName>
</protein>
<evidence type="ECO:0000256" key="1">
    <source>
        <dbReference type="SAM" id="MobiDB-lite"/>
    </source>
</evidence>
<dbReference type="EMBL" id="KZ293708">
    <property type="protein sequence ID" value="PBK83202.1"/>
    <property type="molecule type" value="Genomic_DNA"/>
</dbReference>
<gene>
    <name evidence="2" type="ORF">ARMGADRAFT_1038007</name>
</gene>
<dbReference type="InterPro" id="IPR036910">
    <property type="entry name" value="HMG_box_dom_sf"/>
</dbReference>
<feature type="region of interest" description="Disordered" evidence="1">
    <location>
        <begin position="270"/>
        <end position="392"/>
    </location>
</feature>
<dbReference type="InParanoid" id="A0A2H3CVI4"/>
<dbReference type="AlphaFoldDB" id="A0A2H3CVI4"/>
<evidence type="ECO:0000313" key="3">
    <source>
        <dbReference type="Proteomes" id="UP000217790"/>
    </source>
</evidence>
<name>A0A2H3CVI4_ARMGA</name>
<proteinExistence type="predicted"/>
<dbReference type="Gene3D" id="1.10.30.10">
    <property type="entry name" value="High mobility group box domain"/>
    <property type="match status" value="1"/>
</dbReference>
<dbReference type="OMA" id="NFRESAM"/>
<feature type="compositionally biased region" description="Polar residues" evidence="1">
    <location>
        <begin position="369"/>
        <end position="388"/>
    </location>
</feature>
<accession>A0A2H3CVI4</accession>
<organism evidence="2 3">
    <name type="scientific">Armillaria gallica</name>
    <name type="common">Bulbous honey fungus</name>
    <name type="synonym">Armillaria bulbosa</name>
    <dbReference type="NCBI Taxonomy" id="47427"/>
    <lineage>
        <taxon>Eukaryota</taxon>
        <taxon>Fungi</taxon>
        <taxon>Dikarya</taxon>
        <taxon>Basidiomycota</taxon>
        <taxon>Agaricomycotina</taxon>
        <taxon>Agaricomycetes</taxon>
        <taxon>Agaricomycetidae</taxon>
        <taxon>Agaricales</taxon>
        <taxon>Marasmiineae</taxon>
        <taxon>Physalacriaceae</taxon>
        <taxon>Armillaria</taxon>
    </lineage>
</organism>
<reference evidence="3" key="1">
    <citation type="journal article" date="2017" name="Nat. Ecol. Evol.">
        <title>Genome expansion and lineage-specific genetic innovations in the forest pathogenic fungi Armillaria.</title>
        <authorList>
            <person name="Sipos G."/>
            <person name="Prasanna A.N."/>
            <person name="Walter M.C."/>
            <person name="O'Connor E."/>
            <person name="Balint B."/>
            <person name="Krizsan K."/>
            <person name="Kiss B."/>
            <person name="Hess J."/>
            <person name="Varga T."/>
            <person name="Slot J."/>
            <person name="Riley R."/>
            <person name="Boka B."/>
            <person name="Rigling D."/>
            <person name="Barry K."/>
            <person name="Lee J."/>
            <person name="Mihaltcheva S."/>
            <person name="LaButti K."/>
            <person name="Lipzen A."/>
            <person name="Waldron R."/>
            <person name="Moloney N.M."/>
            <person name="Sperisen C."/>
            <person name="Kredics L."/>
            <person name="Vagvoelgyi C."/>
            <person name="Patrignani A."/>
            <person name="Fitzpatrick D."/>
            <person name="Nagy I."/>
            <person name="Doyle S."/>
            <person name="Anderson J.B."/>
            <person name="Grigoriev I.V."/>
            <person name="Gueldener U."/>
            <person name="Muensterkoetter M."/>
            <person name="Nagy L.G."/>
        </authorList>
    </citation>
    <scope>NUCLEOTIDE SEQUENCE [LARGE SCALE GENOMIC DNA]</scope>
    <source>
        <strain evidence="3">Ar21-2</strain>
    </source>
</reference>